<feature type="domain" description="NEL" evidence="3">
    <location>
        <begin position="126"/>
        <end position="437"/>
    </location>
</feature>
<dbReference type="GO" id="GO:0005576">
    <property type="term" value="C:extracellular region"/>
    <property type="evidence" value="ECO:0007669"/>
    <property type="project" value="UniProtKB-UniRule"/>
</dbReference>
<evidence type="ECO:0000256" key="1">
    <source>
        <dbReference type="PROSITE-ProRule" id="PRU01398"/>
    </source>
</evidence>
<dbReference type="GO" id="GO:0016874">
    <property type="term" value="F:ligase activity"/>
    <property type="evidence" value="ECO:0007669"/>
    <property type="project" value="UniProtKB-KW"/>
</dbReference>
<feature type="active site" description="Glycyl thioester intermediate" evidence="1">
    <location>
        <position position="213"/>
    </location>
</feature>
<dbReference type="PROSITE" id="PS52053">
    <property type="entry name" value="NEL"/>
    <property type="match status" value="1"/>
</dbReference>
<dbReference type="GO" id="GO:0004842">
    <property type="term" value="F:ubiquitin-protein transferase activity"/>
    <property type="evidence" value="ECO:0007669"/>
    <property type="project" value="UniProtKB-UniRule"/>
</dbReference>
<dbReference type="InterPro" id="IPR029487">
    <property type="entry name" value="NEL_dom"/>
</dbReference>
<reference evidence="4 5" key="1">
    <citation type="submission" date="2016-10" db="EMBL/GenBank/DDBJ databases">
        <authorList>
            <person name="de Groot N.N."/>
        </authorList>
    </citation>
    <scope>NUCLEOTIDE SEQUENCE [LARGE SCALE GENOMIC DNA]</scope>
    <source>
        <strain evidence="4 5">DSM 16619</strain>
    </source>
</reference>
<keyword evidence="1" id="KW-0833">Ubl conjugation pathway</keyword>
<keyword evidence="4" id="KW-0436">Ligase</keyword>
<keyword evidence="1" id="KW-0832">Ubl conjugation</keyword>
<protein>
    <submittedName>
        <fullName evidence="4">C-terminal novel E3 ligase, LRR-interacting</fullName>
    </submittedName>
</protein>
<dbReference type="GO" id="GO:0016567">
    <property type="term" value="P:protein ubiquitination"/>
    <property type="evidence" value="ECO:0007669"/>
    <property type="project" value="InterPro"/>
</dbReference>
<dbReference type="Gene3D" id="1.20.1270.130">
    <property type="entry name" value="Shigella T3SS effector IpaH domain"/>
    <property type="match status" value="1"/>
</dbReference>
<evidence type="ECO:0000256" key="2">
    <source>
        <dbReference type="SAM" id="MobiDB-lite"/>
    </source>
</evidence>
<name>A0A1G7AV05_9BURK</name>
<keyword evidence="1" id="KW-1035">Host cytoplasm</keyword>
<proteinExistence type="inferred from homology"/>
<dbReference type="Proteomes" id="UP000198781">
    <property type="component" value="Unassembled WGS sequence"/>
</dbReference>
<keyword evidence="1" id="KW-0964">Secreted</keyword>
<feature type="compositionally biased region" description="Basic and acidic residues" evidence="2">
    <location>
        <begin position="33"/>
        <end position="43"/>
    </location>
</feature>
<dbReference type="Gene3D" id="1.20.58.360">
    <property type="entry name" value="Shigella T3SS effector IpaH defines"/>
    <property type="match status" value="1"/>
</dbReference>
<feature type="region of interest" description="Disordered" evidence="2">
    <location>
        <begin position="1"/>
        <end position="89"/>
    </location>
</feature>
<comment type="similarity">
    <text evidence="1">Belongs to the LRR-containing bacterial E3 ligase family.</text>
</comment>
<evidence type="ECO:0000313" key="5">
    <source>
        <dbReference type="Proteomes" id="UP000198781"/>
    </source>
</evidence>
<gene>
    <name evidence="4" type="ORF">SAMN05192589_11351</name>
</gene>
<sequence>MHWRTDDRRNRQRTSTADPSDSMDPLRPSSRTRLREHSPEIGDHTGTPSPARHVRARTSGPGAIGSPPLSPRRHSSDPHAAGPSTLAPRTAIPDLEADLDAYLQTELDDDLEDGDVEGDVERLEQPLGQQVQTWLGHAGNSVAAHFQVFDDEPQARAFARLLERLGQEALPTFSPTAQGQLREQVRTTILMMARDSALCESVFLVAQTALGDCRDNLLDGLSKVMLTVRSHQMVLAVKMGKIDEAKANHLTGQRFRLSLLETATNRFIGRQKDRADLPPWKKNWLEKDSVETMVHAKAALKKSLNLPQDTAQDLTNLDCSVLEQPDIAALKADVLEQAADPQAYRQFLLNDVPWRNSMQALHKDVFGPIDAVRDDDPYYELLPPSDSESPEAFAHAEAGKIIYAAWELAVNEQLKCWRLRRAVHYRHPAFRHRRPDLRGLPSPHRGSHACTAPLWKVRPCQALNASAP</sequence>
<organism evidence="4 5">
    <name type="scientific">Paracidovorax valerianellae</name>
    <dbReference type="NCBI Taxonomy" id="187868"/>
    <lineage>
        <taxon>Bacteria</taxon>
        <taxon>Pseudomonadati</taxon>
        <taxon>Pseudomonadota</taxon>
        <taxon>Betaproteobacteria</taxon>
        <taxon>Burkholderiales</taxon>
        <taxon>Comamonadaceae</taxon>
        <taxon>Paracidovorax</taxon>
    </lineage>
</organism>
<keyword evidence="5" id="KW-1185">Reference proteome</keyword>
<dbReference type="AlphaFoldDB" id="A0A1G7AV05"/>
<dbReference type="Pfam" id="PF14496">
    <property type="entry name" value="NEL"/>
    <property type="match status" value="1"/>
</dbReference>
<keyword evidence="1" id="KW-0808">Transferase</keyword>
<dbReference type="STRING" id="187868.SAMN05192589_11351"/>
<accession>A0A1G7AV05</accession>
<evidence type="ECO:0000259" key="3">
    <source>
        <dbReference type="PROSITE" id="PS52053"/>
    </source>
</evidence>
<evidence type="ECO:0000313" key="4">
    <source>
        <dbReference type="EMBL" id="SDE17825.1"/>
    </source>
</evidence>
<dbReference type="EMBL" id="FMZC01000013">
    <property type="protein sequence ID" value="SDE17825.1"/>
    <property type="molecule type" value="Genomic_DNA"/>
</dbReference>
<comment type="PTM">
    <text evidence="1">Ubiquitinated in the presence of host E1 ubiquitin-activating enzyme, E2 ubiquitin-conjugating enzyme and ubiquitin.</text>
</comment>